<proteinExistence type="inferred from homology"/>
<dbReference type="GO" id="GO:0007165">
    <property type="term" value="P:signal transduction"/>
    <property type="evidence" value="ECO:0007669"/>
    <property type="project" value="UniProtKB-KW"/>
</dbReference>
<reference evidence="8 9" key="1">
    <citation type="submission" date="2017-02" db="EMBL/GenBank/DDBJ databases">
        <authorList>
            <person name="Peterson S.W."/>
        </authorList>
    </citation>
    <scope>NUCLEOTIDE SEQUENCE [LARGE SCALE GENOMIC DNA]</scope>
    <source>
        <strain evidence="8 9">DSM 16080</strain>
    </source>
</reference>
<dbReference type="EMBL" id="FUYC01000014">
    <property type="protein sequence ID" value="SKA91558.1"/>
    <property type="molecule type" value="Genomic_DNA"/>
</dbReference>
<evidence type="ECO:0000256" key="3">
    <source>
        <dbReference type="ARBA" id="ARBA00029447"/>
    </source>
</evidence>
<dbReference type="SMART" id="SM00283">
    <property type="entry name" value="MA"/>
    <property type="match status" value="1"/>
</dbReference>
<dbReference type="AlphaFoldDB" id="A0A1T4XQZ0"/>
<dbReference type="GO" id="GO:0005886">
    <property type="term" value="C:plasma membrane"/>
    <property type="evidence" value="ECO:0007669"/>
    <property type="project" value="TreeGrafter"/>
</dbReference>
<dbReference type="InterPro" id="IPR051310">
    <property type="entry name" value="MCP_chemotaxis"/>
</dbReference>
<dbReference type="PROSITE" id="PS50111">
    <property type="entry name" value="CHEMOTAXIS_TRANSDUC_2"/>
    <property type="match status" value="1"/>
</dbReference>
<dbReference type="SUPFAM" id="SSF58104">
    <property type="entry name" value="Methyl-accepting chemotaxis protein (MCP) signaling domain"/>
    <property type="match status" value="1"/>
</dbReference>
<feature type="region of interest" description="Disordered" evidence="5">
    <location>
        <begin position="761"/>
        <end position="793"/>
    </location>
</feature>
<dbReference type="GO" id="GO:0006935">
    <property type="term" value="P:chemotaxis"/>
    <property type="evidence" value="ECO:0007669"/>
    <property type="project" value="UniProtKB-KW"/>
</dbReference>
<protein>
    <submittedName>
        <fullName evidence="8">Methyl-accepting chemotaxis protein</fullName>
    </submittedName>
</protein>
<organism evidence="8 9">
    <name type="scientific">Paucidesulfovibrio gracilis DSM 16080</name>
    <dbReference type="NCBI Taxonomy" id="1121449"/>
    <lineage>
        <taxon>Bacteria</taxon>
        <taxon>Pseudomonadati</taxon>
        <taxon>Thermodesulfobacteriota</taxon>
        <taxon>Desulfovibrionia</taxon>
        <taxon>Desulfovibrionales</taxon>
        <taxon>Desulfovibrionaceae</taxon>
        <taxon>Paucidesulfovibrio</taxon>
    </lineage>
</organism>
<accession>A0A1T4XQZ0</accession>
<comment type="subcellular location">
    <subcellularLocation>
        <location evidence="1">Membrane</location>
    </subcellularLocation>
</comment>
<evidence type="ECO:0000256" key="2">
    <source>
        <dbReference type="ARBA" id="ARBA00022500"/>
    </source>
</evidence>
<dbReference type="Gene3D" id="1.10.287.950">
    <property type="entry name" value="Methyl-accepting chemotaxis protein"/>
    <property type="match status" value="1"/>
</dbReference>
<name>A0A1T4XQZ0_9BACT</name>
<keyword evidence="9" id="KW-1185">Reference proteome</keyword>
<evidence type="ECO:0000259" key="6">
    <source>
        <dbReference type="PROSITE" id="PS50111"/>
    </source>
</evidence>
<dbReference type="Proteomes" id="UP000190027">
    <property type="component" value="Unassembled WGS sequence"/>
</dbReference>
<evidence type="ECO:0000313" key="9">
    <source>
        <dbReference type="Proteomes" id="UP000190027"/>
    </source>
</evidence>
<evidence type="ECO:0000259" key="7">
    <source>
        <dbReference type="PROSITE" id="PS50885"/>
    </source>
</evidence>
<dbReference type="OrthoDB" id="9816383at2"/>
<dbReference type="PANTHER" id="PTHR43531:SF11">
    <property type="entry name" value="METHYL-ACCEPTING CHEMOTAXIS PROTEIN 3"/>
    <property type="match status" value="1"/>
</dbReference>
<evidence type="ECO:0000313" key="8">
    <source>
        <dbReference type="EMBL" id="SKA91558.1"/>
    </source>
</evidence>
<dbReference type="Pfam" id="PF00672">
    <property type="entry name" value="HAMP"/>
    <property type="match status" value="1"/>
</dbReference>
<dbReference type="FunFam" id="1.10.287.950:FF:000001">
    <property type="entry name" value="Methyl-accepting chemotaxis sensory transducer"/>
    <property type="match status" value="1"/>
</dbReference>
<dbReference type="CDD" id="cd18774">
    <property type="entry name" value="PDC2_HK_sensor"/>
    <property type="match status" value="1"/>
</dbReference>
<dbReference type="Pfam" id="PF00015">
    <property type="entry name" value="MCPsignal"/>
    <property type="match status" value="1"/>
</dbReference>
<dbReference type="CDD" id="cd11386">
    <property type="entry name" value="MCP_signal"/>
    <property type="match status" value="1"/>
</dbReference>
<dbReference type="PROSITE" id="PS50885">
    <property type="entry name" value="HAMP"/>
    <property type="match status" value="1"/>
</dbReference>
<evidence type="ECO:0000256" key="5">
    <source>
        <dbReference type="SAM" id="MobiDB-lite"/>
    </source>
</evidence>
<dbReference type="CDD" id="cd06225">
    <property type="entry name" value="HAMP"/>
    <property type="match status" value="1"/>
</dbReference>
<gene>
    <name evidence="8" type="ORF">SAMN02745704_02355</name>
</gene>
<comment type="similarity">
    <text evidence="3">Belongs to the methyl-accepting chemotaxis (MCP) protein family.</text>
</comment>
<dbReference type="InterPro" id="IPR003660">
    <property type="entry name" value="HAMP_dom"/>
</dbReference>
<dbReference type="InterPro" id="IPR004089">
    <property type="entry name" value="MCPsignal_dom"/>
</dbReference>
<sequence length="793" mass="86085">MTLRRQLILFFLLAGLLPLGSVGIISEWASTDALLSQAYQQLVSVREIKRSWITDYMETIHDQILTLSENQMVVDGMRAAARGINTYLSERRIEPEQVDAMRRELTGYYRSDFSTEYNSRTGQDAPLERMLAGLDDVAVVMQHAFIQDNSHPLGSKDLLDDPGDGTRYAMLHARIHPKLRSYLKEFGYYDIFLVEPKSGRIVYSVFKELDFATSLRTGPYANSGIGRVFQQAVDKGKEVVVFDDFDRYTPSYEAPAGFIASPIFDGEYLLGVLIFQMPINRINGIMNQREGLGETGESYLVGPNKLMRSDSYLDPENHSVQASFANPDEGRVDTLAVREALAGNSGVGIIEDYTGNSVLSAYAPLDVYGLHWALLAEVDESEIMAPIQTFRIAVTIAAVLSALGVGFIAWFVSRGVLRKLGADPTKLSAVADQVALGDQEMEFGENPQGVYASLQRMTASLRKMADVATAIAEGDLSREVHPISEKDRLGRALERMSENLNEVMGQVSSAAAMVNSGSDQVSSASQALSQGATQQAASLQEISSSSAEVSNGVKLNADGAGQANSAAEKLYQVAEQGREHMAAMVTAMAEINDSSQNIAKIIKVIDEIAFQTNLLALNAAVEAARAGQHGKGFAVVAEEVRNLASRSAKAAQETAGIIEASGTKVESGSRIANETEHALEEVSVQVTKLRGLLEEIAEQSNQQAAQVTQISNALNQLDQVTQANTSNAEQTASASEELMAQAVELRHLLDRFSLKDHASARPALTESRYNNADEEEEQEPGPSASTDDGFAAW</sequence>
<dbReference type="PANTHER" id="PTHR43531">
    <property type="entry name" value="PROTEIN ICFG"/>
    <property type="match status" value="1"/>
</dbReference>
<feature type="domain" description="Methyl-accepting transducer" evidence="6">
    <location>
        <begin position="510"/>
        <end position="739"/>
    </location>
</feature>
<keyword evidence="2" id="KW-0145">Chemotaxis</keyword>
<dbReference type="GO" id="GO:0004888">
    <property type="term" value="F:transmembrane signaling receptor activity"/>
    <property type="evidence" value="ECO:0007669"/>
    <property type="project" value="TreeGrafter"/>
</dbReference>
<evidence type="ECO:0000256" key="4">
    <source>
        <dbReference type="PROSITE-ProRule" id="PRU00284"/>
    </source>
</evidence>
<dbReference type="SMART" id="SM00304">
    <property type="entry name" value="HAMP"/>
    <property type="match status" value="1"/>
</dbReference>
<dbReference type="RefSeq" id="WP_078717902.1">
    <property type="nucleotide sequence ID" value="NZ_FUYC01000014.1"/>
</dbReference>
<keyword evidence="4" id="KW-0807">Transducer</keyword>
<dbReference type="Gene3D" id="3.30.450.20">
    <property type="entry name" value="PAS domain"/>
    <property type="match status" value="1"/>
</dbReference>
<feature type="domain" description="HAMP" evidence="7">
    <location>
        <begin position="455"/>
        <end position="505"/>
    </location>
</feature>
<dbReference type="STRING" id="1121449.SAMN02745704_02355"/>
<evidence type="ECO:0000256" key="1">
    <source>
        <dbReference type="ARBA" id="ARBA00004370"/>
    </source>
</evidence>